<dbReference type="NCBIfam" id="TIGR00103">
    <property type="entry name" value="DNA_YbaB_EbfC"/>
    <property type="match status" value="1"/>
</dbReference>
<organism evidence="4 5">
    <name type="scientific">Jatrophihabitans lederbergiae</name>
    <dbReference type="NCBI Taxonomy" id="3075547"/>
    <lineage>
        <taxon>Bacteria</taxon>
        <taxon>Bacillati</taxon>
        <taxon>Actinomycetota</taxon>
        <taxon>Actinomycetes</taxon>
        <taxon>Jatrophihabitantales</taxon>
        <taxon>Jatrophihabitantaceae</taxon>
        <taxon>Jatrophihabitans</taxon>
    </lineage>
</organism>
<evidence type="ECO:0000313" key="4">
    <source>
        <dbReference type="EMBL" id="MDT0260794.1"/>
    </source>
</evidence>
<sequence>MRPGGQPNMQQLMKQAQKMQQQLAVAQAELAETEVEGSAGGGLVSAKVTGSGELLTVTIDPKVVDPEDAETLQDLVVAAVRDATHNASALASEKLGPLTGGMGGMGIPGL</sequence>
<dbReference type="HAMAP" id="MF_00274">
    <property type="entry name" value="DNA_YbaB_EbfC"/>
    <property type="match status" value="1"/>
</dbReference>
<comment type="caution">
    <text evidence="4">The sequence shown here is derived from an EMBL/GenBank/DDBJ whole genome shotgun (WGS) entry which is preliminary data.</text>
</comment>
<reference evidence="5" key="1">
    <citation type="submission" date="2023-07" db="EMBL/GenBank/DDBJ databases">
        <title>30 novel species of actinomycetes from the DSMZ collection.</title>
        <authorList>
            <person name="Nouioui I."/>
        </authorList>
    </citation>
    <scope>NUCLEOTIDE SEQUENCE [LARGE SCALE GENOMIC DNA]</scope>
    <source>
        <strain evidence="5">DSM 44399</strain>
    </source>
</reference>
<feature type="coiled-coil region" evidence="3">
    <location>
        <begin position="9"/>
        <end position="36"/>
    </location>
</feature>
<comment type="subcellular location">
    <subcellularLocation>
        <location evidence="2">Cytoplasm</location>
        <location evidence="2">Nucleoid</location>
    </subcellularLocation>
</comment>
<evidence type="ECO:0000256" key="3">
    <source>
        <dbReference type="SAM" id="Coils"/>
    </source>
</evidence>
<keyword evidence="5" id="KW-1185">Reference proteome</keyword>
<gene>
    <name evidence="4" type="ORF">RM423_05230</name>
</gene>
<proteinExistence type="inferred from homology"/>
<accession>A0ABU2J8F2</accession>
<dbReference type="EMBL" id="JAVREH010000005">
    <property type="protein sequence ID" value="MDT0260794.1"/>
    <property type="molecule type" value="Genomic_DNA"/>
</dbReference>
<dbReference type="SUPFAM" id="SSF82607">
    <property type="entry name" value="YbaB-like"/>
    <property type="match status" value="1"/>
</dbReference>
<dbReference type="PANTHER" id="PTHR33449:SF1">
    <property type="entry name" value="NUCLEOID-ASSOCIATED PROTEIN YBAB"/>
    <property type="match status" value="1"/>
</dbReference>
<evidence type="ECO:0000256" key="2">
    <source>
        <dbReference type="HAMAP-Rule" id="MF_00274"/>
    </source>
</evidence>
<name>A0ABU2J8F2_9ACTN</name>
<protein>
    <recommendedName>
        <fullName evidence="2">Nucleoid-associated protein RM423_05230</fullName>
    </recommendedName>
</protein>
<dbReference type="InterPro" id="IPR036894">
    <property type="entry name" value="YbaB-like_sf"/>
</dbReference>
<comment type="subunit">
    <text evidence="2">Homodimer.</text>
</comment>
<dbReference type="PANTHER" id="PTHR33449">
    <property type="entry name" value="NUCLEOID-ASSOCIATED PROTEIN YBAB"/>
    <property type="match status" value="1"/>
</dbReference>
<dbReference type="Gene3D" id="3.30.1310.10">
    <property type="entry name" value="Nucleoid-associated protein YbaB-like domain"/>
    <property type="match status" value="1"/>
</dbReference>
<dbReference type="Proteomes" id="UP001183176">
    <property type="component" value="Unassembled WGS sequence"/>
</dbReference>
<comment type="function">
    <text evidence="2">Binds to DNA and alters its conformation. May be involved in regulation of gene expression, nucleoid organization and DNA protection.</text>
</comment>
<dbReference type="Pfam" id="PF02575">
    <property type="entry name" value="YbaB_DNA_bd"/>
    <property type="match status" value="1"/>
</dbReference>
<dbReference type="PIRSF" id="PIRSF004555">
    <property type="entry name" value="UCP004555"/>
    <property type="match status" value="1"/>
</dbReference>
<keyword evidence="1 2" id="KW-0238">DNA-binding</keyword>
<evidence type="ECO:0000256" key="1">
    <source>
        <dbReference type="ARBA" id="ARBA00023125"/>
    </source>
</evidence>
<comment type="similarity">
    <text evidence="2">Belongs to the YbaB/EbfC family.</text>
</comment>
<keyword evidence="2" id="KW-0963">Cytoplasm</keyword>
<keyword evidence="3" id="KW-0175">Coiled coil</keyword>
<evidence type="ECO:0000313" key="5">
    <source>
        <dbReference type="Proteomes" id="UP001183176"/>
    </source>
</evidence>
<dbReference type="InterPro" id="IPR004401">
    <property type="entry name" value="YbaB/EbfC"/>
</dbReference>